<feature type="domain" description="SPIN90/Ldb17 leucine-rich" evidence="2">
    <location>
        <begin position="82"/>
        <end position="138"/>
    </location>
</feature>
<evidence type="ECO:0000313" key="3">
    <source>
        <dbReference type="EMBL" id="RXN39078.1"/>
    </source>
</evidence>
<dbReference type="InterPro" id="IPR018556">
    <property type="entry name" value="SPIN90/Ldb17_LRD"/>
</dbReference>
<keyword evidence="1" id="KW-0732">Signal</keyword>
<keyword evidence="4" id="KW-1185">Reference proteome</keyword>
<dbReference type="Proteomes" id="UP000290572">
    <property type="component" value="Unassembled WGS sequence"/>
</dbReference>
<name>A0A498P4V7_LABRO</name>
<evidence type="ECO:0000256" key="1">
    <source>
        <dbReference type="SAM" id="SignalP"/>
    </source>
</evidence>
<dbReference type="Pfam" id="PF09431">
    <property type="entry name" value="SPIN90_LRD"/>
    <property type="match status" value="1"/>
</dbReference>
<dbReference type="AlphaFoldDB" id="A0A498P4V7"/>
<feature type="signal peptide" evidence="1">
    <location>
        <begin position="1"/>
        <end position="18"/>
    </location>
</feature>
<sequence length="198" mass="21934">MCGLDAALISTLLNSVLTMELARDLQTDTQEHEKMCYSALLMAMIFSTGEQIPLHHYEHLNPTFLQFLLDVIEDGLPSDATEQLPDLFINLLLAFNLHLSVPESNMVMQALIKRHNVKILTEKLLLLLNRGGETHTHTHTHTLISQQSCCSDVLTLCVCVCRGSSVCVRSRSSCAALGAQVPAGRVCESRHGRHLLPH</sequence>
<gene>
    <name evidence="3" type="ORF">ROHU_000533</name>
</gene>
<dbReference type="InterPro" id="IPR030125">
    <property type="entry name" value="SPIN90/Ldb17"/>
</dbReference>
<dbReference type="GO" id="GO:0006897">
    <property type="term" value="P:endocytosis"/>
    <property type="evidence" value="ECO:0007669"/>
    <property type="project" value="TreeGrafter"/>
</dbReference>
<proteinExistence type="predicted"/>
<dbReference type="EMBL" id="QBIY01003443">
    <property type="protein sequence ID" value="RXN39078.1"/>
    <property type="molecule type" value="Genomic_DNA"/>
</dbReference>
<comment type="caution">
    <text evidence="3">The sequence shown here is derived from an EMBL/GenBank/DDBJ whole genome shotgun (WGS) entry which is preliminary data.</text>
</comment>
<evidence type="ECO:0000313" key="4">
    <source>
        <dbReference type="Proteomes" id="UP000290572"/>
    </source>
</evidence>
<dbReference type="PANTHER" id="PTHR13357">
    <property type="entry name" value="SH3 ADAPTER PROTEIN SPIN90 NCK INTERACTING PROTEIN WITH SH3 DOMAIN"/>
    <property type="match status" value="1"/>
</dbReference>
<reference evidence="3 4" key="1">
    <citation type="submission" date="2018-03" db="EMBL/GenBank/DDBJ databases">
        <title>Draft genome sequence of Rohu Carp (Labeo rohita).</title>
        <authorList>
            <person name="Das P."/>
            <person name="Kushwaha B."/>
            <person name="Joshi C.G."/>
            <person name="Kumar D."/>
            <person name="Nagpure N.S."/>
            <person name="Sahoo L."/>
            <person name="Das S.P."/>
            <person name="Bit A."/>
            <person name="Patnaik S."/>
            <person name="Meher P.K."/>
            <person name="Jayasankar P."/>
            <person name="Koringa P.G."/>
            <person name="Patel N.V."/>
            <person name="Hinsu A.T."/>
            <person name="Kumar R."/>
            <person name="Pandey M."/>
            <person name="Agarwal S."/>
            <person name="Srivastava S."/>
            <person name="Singh M."/>
            <person name="Iquebal M.A."/>
            <person name="Jaiswal S."/>
            <person name="Angadi U.B."/>
            <person name="Kumar N."/>
            <person name="Raza M."/>
            <person name="Shah T.M."/>
            <person name="Rai A."/>
            <person name="Jena J.K."/>
        </authorList>
    </citation>
    <scope>NUCLEOTIDE SEQUENCE [LARGE SCALE GENOMIC DNA]</scope>
    <source>
        <strain evidence="3">DASCIFA01</strain>
        <tissue evidence="3">Testis</tissue>
    </source>
</reference>
<dbReference type="STRING" id="84645.A0A498P4V7"/>
<evidence type="ECO:0000259" key="2">
    <source>
        <dbReference type="Pfam" id="PF09431"/>
    </source>
</evidence>
<organism evidence="3 4">
    <name type="scientific">Labeo rohita</name>
    <name type="common">Indian major carp</name>
    <name type="synonym">Cyprinus rohita</name>
    <dbReference type="NCBI Taxonomy" id="84645"/>
    <lineage>
        <taxon>Eukaryota</taxon>
        <taxon>Metazoa</taxon>
        <taxon>Chordata</taxon>
        <taxon>Craniata</taxon>
        <taxon>Vertebrata</taxon>
        <taxon>Euteleostomi</taxon>
        <taxon>Actinopterygii</taxon>
        <taxon>Neopterygii</taxon>
        <taxon>Teleostei</taxon>
        <taxon>Ostariophysi</taxon>
        <taxon>Cypriniformes</taxon>
        <taxon>Cyprinidae</taxon>
        <taxon>Labeoninae</taxon>
        <taxon>Labeonini</taxon>
        <taxon>Labeo</taxon>
    </lineage>
</organism>
<protein>
    <submittedName>
        <fullName evidence="3">NCK-interacting with SH3 domain</fullName>
    </submittedName>
</protein>
<dbReference type="PANTHER" id="PTHR13357:SF1">
    <property type="entry name" value="NCK-INTERACTING PROTEIN WITH SH3 DOMAIN"/>
    <property type="match status" value="1"/>
</dbReference>
<dbReference type="GO" id="GO:0071933">
    <property type="term" value="F:Arp2/3 complex binding"/>
    <property type="evidence" value="ECO:0007669"/>
    <property type="project" value="TreeGrafter"/>
</dbReference>
<accession>A0A498P4V7</accession>
<feature type="chain" id="PRO_5019822140" evidence="1">
    <location>
        <begin position="19"/>
        <end position="198"/>
    </location>
</feature>